<accession>A0A9D1TNK9</accession>
<reference evidence="2" key="1">
    <citation type="journal article" date="2021" name="PeerJ">
        <title>Extensive microbial diversity within the chicken gut microbiome revealed by metagenomics and culture.</title>
        <authorList>
            <person name="Gilroy R."/>
            <person name="Ravi A."/>
            <person name="Getino M."/>
            <person name="Pursley I."/>
            <person name="Horton D.L."/>
            <person name="Alikhan N.F."/>
            <person name="Baker D."/>
            <person name="Gharbi K."/>
            <person name="Hall N."/>
            <person name="Watson M."/>
            <person name="Adriaenssens E.M."/>
            <person name="Foster-Nyarko E."/>
            <person name="Jarju S."/>
            <person name="Secka A."/>
            <person name="Antonio M."/>
            <person name="Oren A."/>
            <person name="Chaudhuri R.R."/>
            <person name="La Ragione R."/>
            <person name="Hildebrand F."/>
            <person name="Pallen M.J."/>
        </authorList>
    </citation>
    <scope>NUCLEOTIDE SEQUENCE</scope>
    <source>
        <strain evidence="2">ChiHecec2B26-446</strain>
    </source>
</reference>
<feature type="compositionally biased region" description="Polar residues" evidence="1">
    <location>
        <begin position="185"/>
        <end position="194"/>
    </location>
</feature>
<reference evidence="2" key="2">
    <citation type="submission" date="2021-04" db="EMBL/GenBank/DDBJ databases">
        <authorList>
            <person name="Gilroy R."/>
        </authorList>
    </citation>
    <scope>NUCLEOTIDE SEQUENCE</scope>
    <source>
        <strain evidence="2">ChiHecec2B26-446</strain>
    </source>
</reference>
<feature type="region of interest" description="Disordered" evidence="1">
    <location>
        <begin position="185"/>
        <end position="231"/>
    </location>
</feature>
<dbReference type="Proteomes" id="UP000886752">
    <property type="component" value="Unassembled WGS sequence"/>
</dbReference>
<sequence length="231" mass="26046">MWSSQLHHQISLDILPLRRRGATFTWKTLDELRARLIRATVYHCGAGQELEDRLAAALAEAEETCRPSFFDAEKNIRPLPQAHMLLEWTGKGGQKTCALLTDKMACVELYIFRYNEELQRWRWPLLGMAYGPTFDDNCRIAVYEPALLAKSSAAAQKAMLQEHVLDARLALVCLELVRRELVQPEGSTGPTASELQARKQPRDVLPTPSALARSSRTRHEKGVTGKGAHRM</sequence>
<organism evidence="2 3">
    <name type="scientific">Candidatus Desulfovibrio intestinipullorum</name>
    <dbReference type="NCBI Taxonomy" id="2838536"/>
    <lineage>
        <taxon>Bacteria</taxon>
        <taxon>Pseudomonadati</taxon>
        <taxon>Thermodesulfobacteriota</taxon>
        <taxon>Desulfovibrionia</taxon>
        <taxon>Desulfovibrionales</taxon>
        <taxon>Desulfovibrionaceae</taxon>
        <taxon>Desulfovibrio</taxon>
    </lineage>
</organism>
<name>A0A9D1TNK9_9BACT</name>
<comment type="caution">
    <text evidence="2">The sequence shown here is derived from an EMBL/GenBank/DDBJ whole genome shotgun (WGS) entry which is preliminary data.</text>
</comment>
<protein>
    <submittedName>
        <fullName evidence="2">Uncharacterized protein</fullName>
    </submittedName>
</protein>
<gene>
    <name evidence="2" type="ORF">H9894_00695</name>
</gene>
<evidence type="ECO:0000313" key="2">
    <source>
        <dbReference type="EMBL" id="HIV99702.1"/>
    </source>
</evidence>
<proteinExistence type="predicted"/>
<dbReference type="AlphaFoldDB" id="A0A9D1TNK9"/>
<dbReference type="EMBL" id="DXHV01000008">
    <property type="protein sequence ID" value="HIV99702.1"/>
    <property type="molecule type" value="Genomic_DNA"/>
</dbReference>
<evidence type="ECO:0000256" key="1">
    <source>
        <dbReference type="SAM" id="MobiDB-lite"/>
    </source>
</evidence>
<evidence type="ECO:0000313" key="3">
    <source>
        <dbReference type="Proteomes" id="UP000886752"/>
    </source>
</evidence>